<comment type="caution">
    <text evidence="1">The sequence shown here is derived from an EMBL/GenBank/DDBJ whole genome shotgun (WGS) entry which is preliminary data.</text>
</comment>
<proteinExistence type="predicted"/>
<organism evidence="1 2">
    <name type="scientific">Eumeta variegata</name>
    <name type="common">Bagworm moth</name>
    <name type="synonym">Eumeta japonica</name>
    <dbReference type="NCBI Taxonomy" id="151549"/>
    <lineage>
        <taxon>Eukaryota</taxon>
        <taxon>Metazoa</taxon>
        <taxon>Ecdysozoa</taxon>
        <taxon>Arthropoda</taxon>
        <taxon>Hexapoda</taxon>
        <taxon>Insecta</taxon>
        <taxon>Pterygota</taxon>
        <taxon>Neoptera</taxon>
        <taxon>Endopterygota</taxon>
        <taxon>Lepidoptera</taxon>
        <taxon>Glossata</taxon>
        <taxon>Ditrysia</taxon>
        <taxon>Tineoidea</taxon>
        <taxon>Psychidae</taxon>
        <taxon>Oiketicinae</taxon>
        <taxon>Eumeta</taxon>
    </lineage>
</organism>
<dbReference type="EMBL" id="BGZK01001157">
    <property type="protein sequence ID" value="GBP72829.1"/>
    <property type="molecule type" value="Genomic_DNA"/>
</dbReference>
<accession>A0A4C1YDV9</accession>
<keyword evidence="2" id="KW-1185">Reference proteome</keyword>
<name>A0A4C1YDV9_EUMVA</name>
<evidence type="ECO:0000313" key="1">
    <source>
        <dbReference type="EMBL" id="GBP72829.1"/>
    </source>
</evidence>
<gene>
    <name evidence="1" type="ORF">EVAR_40330_1</name>
</gene>
<reference evidence="1 2" key="1">
    <citation type="journal article" date="2019" name="Commun. Biol.">
        <title>The bagworm genome reveals a unique fibroin gene that provides high tensile strength.</title>
        <authorList>
            <person name="Kono N."/>
            <person name="Nakamura H."/>
            <person name="Ohtoshi R."/>
            <person name="Tomita M."/>
            <person name="Numata K."/>
            <person name="Arakawa K."/>
        </authorList>
    </citation>
    <scope>NUCLEOTIDE SEQUENCE [LARGE SCALE GENOMIC DNA]</scope>
</reference>
<sequence length="114" mass="13451">MFSVSKVDGVRHEQMIFILILNCLQIKKEIYSFNSDVITKQATSPRMTKRLARRSIQPDGLQYREVVVDDVRYVEQETGDDVHEDEDLDEHVGAGRRRHWRKPCRAARPALWWL</sequence>
<dbReference type="AlphaFoldDB" id="A0A4C1YDV9"/>
<evidence type="ECO:0000313" key="2">
    <source>
        <dbReference type="Proteomes" id="UP000299102"/>
    </source>
</evidence>
<protein>
    <submittedName>
        <fullName evidence="1">Uncharacterized protein</fullName>
    </submittedName>
</protein>
<dbReference type="Proteomes" id="UP000299102">
    <property type="component" value="Unassembled WGS sequence"/>
</dbReference>